<dbReference type="InterPro" id="IPR036259">
    <property type="entry name" value="MFS_trans_sf"/>
</dbReference>
<keyword evidence="6" id="KW-1133">Transmembrane helix</keyword>
<dbReference type="GO" id="GO:0022857">
    <property type="term" value="F:transmembrane transporter activity"/>
    <property type="evidence" value="ECO:0007669"/>
    <property type="project" value="InterPro"/>
</dbReference>
<dbReference type="OrthoDB" id="63984at2"/>
<dbReference type="EMBL" id="FNDK01000001">
    <property type="protein sequence ID" value="SDG92439.1"/>
    <property type="molecule type" value="Genomic_DNA"/>
</dbReference>
<keyword evidence="3" id="KW-0813">Transport</keyword>
<dbReference type="RefSeq" id="WP_091270153.1">
    <property type="nucleotide sequence ID" value="NZ_FNDK01000001.1"/>
</dbReference>
<dbReference type="SUPFAM" id="SSF103473">
    <property type="entry name" value="MFS general substrate transporter"/>
    <property type="match status" value="1"/>
</dbReference>
<dbReference type="Gene3D" id="1.20.1250.20">
    <property type="entry name" value="MFS general substrate transporter like domains"/>
    <property type="match status" value="1"/>
</dbReference>
<evidence type="ECO:0000256" key="2">
    <source>
        <dbReference type="ARBA" id="ARBA00008335"/>
    </source>
</evidence>
<dbReference type="GO" id="GO:0005886">
    <property type="term" value="C:plasma membrane"/>
    <property type="evidence" value="ECO:0007669"/>
    <property type="project" value="UniProtKB-SubCell"/>
</dbReference>
<dbReference type="PANTHER" id="PTHR43271">
    <property type="entry name" value="BLL2771 PROTEIN"/>
    <property type="match status" value="1"/>
</dbReference>
<keyword evidence="4" id="KW-1003">Cell membrane</keyword>
<name>A0A1G7Y7Q1_9BACI</name>
<gene>
    <name evidence="9" type="ORF">SAMN05192534_10125</name>
</gene>
<evidence type="ECO:0000256" key="3">
    <source>
        <dbReference type="ARBA" id="ARBA00022448"/>
    </source>
</evidence>
<organism evidence="9 10">
    <name type="scientific">Alteribacillus persepolensis</name>
    <dbReference type="NCBI Taxonomy" id="568899"/>
    <lineage>
        <taxon>Bacteria</taxon>
        <taxon>Bacillati</taxon>
        <taxon>Bacillota</taxon>
        <taxon>Bacilli</taxon>
        <taxon>Bacillales</taxon>
        <taxon>Bacillaceae</taxon>
        <taxon>Alteribacillus</taxon>
    </lineage>
</organism>
<keyword evidence="7" id="KW-0472">Membrane</keyword>
<comment type="similarity">
    <text evidence="2">Belongs to the major facilitator superfamily.</text>
</comment>
<evidence type="ECO:0000256" key="6">
    <source>
        <dbReference type="ARBA" id="ARBA00022989"/>
    </source>
</evidence>
<comment type="subcellular location">
    <subcellularLocation>
        <location evidence="1">Cell membrane</location>
        <topology evidence="1">Multi-pass membrane protein</topology>
    </subcellularLocation>
</comment>
<dbReference type="AlphaFoldDB" id="A0A1G7Y7Q1"/>
<evidence type="ECO:0000256" key="4">
    <source>
        <dbReference type="ARBA" id="ARBA00022475"/>
    </source>
</evidence>
<reference evidence="9 10" key="1">
    <citation type="submission" date="2016-10" db="EMBL/GenBank/DDBJ databases">
        <authorList>
            <person name="de Groot N.N."/>
        </authorList>
    </citation>
    <scope>NUCLEOTIDE SEQUENCE [LARGE SCALE GENOMIC DNA]</scope>
    <source>
        <strain evidence="9 10">DSM 21632</strain>
    </source>
</reference>
<dbReference type="PROSITE" id="PS50850">
    <property type="entry name" value="MFS"/>
    <property type="match status" value="1"/>
</dbReference>
<evidence type="ECO:0000259" key="8">
    <source>
        <dbReference type="PROSITE" id="PS50850"/>
    </source>
</evidence>
<evidence type="ECO:0000256" key="5">
    <source>
        <dbReference type="ARBA" id="ARBA00022692"/>
    </source>
</evidence>
<proteinExistence type="inferred from homology"/>
<dbReference type="PANTHER" id="PTHR43271:SF1">
    <property type="entry name" value="INNER MEMBRANE TRANSPORT PROTEIN YNFM"/>
    <property type="match status" value="1"/>
</dbReference>
<dbReference type="CDD" id="cd17324">
    <property type="entry name" value="MFS_NepI_like"/>
    <property type="match status" value="1"/>
</dbReference>
<dbReference type="Proteomes" id="UP000199163">
    <property type="component" value="Unassembled WGS sequence"/>
</dbReference>
<sequence>MIDVKTKEFWKATTALGAASFLIFANMYFPQPLLPLFTEEFAISEAASSLIISVALFVLGISFFIYTALSDAFGRRSIIFIAMALGTIGTLAISAAPSFGWLLAARIFQAAALAGIPVAAMAYISEEYKKKAMAAAIGIYISCNSVGGMGGRVLSGVLTDLWNWRIAFVVMAVCSFLLFVLVYILLPKSQQFTARPFQLREVLHDNKDHLKNPVMRYAYIIGGLHFLVFIGIFNFITYYLSGDPFFVSTAVLGLLFLTYGAGTVSSTLAGKAAQIWKQTSAVFIGVALMVLAVVLTLIPSFPVIIGALLILSFGFFFAHSTSSAWVTRHADKAKASASGLYLTSYYLGGSLGSLYYGWLWPAFGWFGMVSGSLLVLVITYLCTKKLAVMEESELHSSTIVRQSV</sequence>
<dbReference type="InterPro" id="IPR011701">
    <property type="entry name" value="MFS"/>
</dbReference>
<keyword evidence="5" id="KW-0812">Transmembrane</keyword>
<dbReference type="InterPro" id="IPR020846">
    <property type="entry name" value="MFS_dom"/>
</dbReference>
<evidence type="ECO:0000313" key="10">
    <source>
        <dbReference type="Proteomes" id="UP000199163"/>
    </source>
</evidence>
<keyword evidence="10" id="KW-1185">Reference proteome</keyword>
<dbReference type="Pfam" id="PF07690">
    <property type="entry name" value="MFS_1"/>
    <property type="match status" value="1"/>
</dbReference>
<evidence type="ECO:0000256" key="7">
    <source>
        <dbReference type="ARBA" id="ARBA00023136"/>
    </source>
</evidence>
<accession>A0A1G7Y7Q1</accession>
<dbReference type="STRING" id="568899.SAMN05192534_10125"/>
<evidence type="ECO:0000313" key="9">
    <source>
        <dbReference type="EMBL" id="SDG92439.1"/>
    </source>
</evidence>
<protein>
    <submittedName>
        <fullName evidence="9">MFS transporter, YNFM family, putative membrane transport protein</fullName>
    </submittedName>
</protein>
<evidence type="ECO:0000256" key="1">
    <source>
        <dbReference type="ARBA" id="ARBA00004651"/>
    </source>
</evidence>
<feature type="domain" description="Major facilitator superfamily (MFS) profile" evidence="8">
    <location>
        <begin position="12"/>
        <end position="385"/>
    </location>
</feature>